<feature type="region of interest" description="Disordered" evidence="1">
    <location>
        <begin position="1"/>
        <end position="299"/>
    </location>
</feature>
<proteinExistence type="predicted"/>
<feature type="region of interest" description="Disordered" evidence="1">
    <location>
        <begin position="315"/>
        <end position="379"/>
    </location>
</feature>
<feature type="region of interest" description="Disordered" evidence="1">
    <location>
        <begin position="502"/>
        <end position="612"/>
    </location>
</feature>
<keyword evidence="3" id="KW-1185">Reference proteome</keyword>
<comment type="caution">
    <text evidence="2">The sequence shown here is derived from an EMBL/GenBank/DDBJ whole genome shotgun (WGS) entry which is preliminary data.</text>
</comment>
<organism evidence="2 3">
    <name type="scientific">Phytophthora fragariaefolia</name>
    <dbReference type="NCBI Taxonomy" id="1490495"/>
    <lineage>
        <taxon>Eukaryota</taxon>
        <taxon>Sar</taxon>
        <taxon>Stramenopiles</taxon>
        <taxon>Oomycota</taxon>
        <taxon>Peronosporomycetes</taxon>
        <taxon>Peronosporales</taxon>
        <taxon>Peronosporaceae</taxon>
        <taxon>Phytophthora</taxon>
    </lineage>
</organism>
<protein>
    <submittedName>
        <fullName evidence="2">Unnamed protein product</fullName>
    </submittedName>
</protein>
<dbReference type="OrthoDB" id="136678at2759"/>
<feature type="compositionally biased region" description="Low complexity" evidence="1">
    <location>
        <begin position="41"/>
        <end position="51"/>
    </location>
</feature>
<feature type="compositionally biased region" description="Basic and acidic residues" evidence="1">
    <location>
        <begin position="259"/>
        <end position="275"/>
    </location>
</feature>
<evidence type="ECO:0000313" key="3">
    <source>
        <dbReference type="Proteomes" id="UP001165121"/>
    </source>
</evidence>
<evidence type="ECO:0000313" key="2">
    <source>
        <dbReference type="EMBL" id="GMF52151.1"/>
    </source>
</evidence>
<feature type="compositionally biased region" description="Basic and acidic residues" evidence="1">
    <location>
        <begin position="157"/>
        <end position="180"/>
    </location>
</feature>
<dbReference type="EMBL" id="BSXT01003034">
    <property type="protein sequence ID" value="GMF52151.1"/>
    <property type="molecule type" value="Genomic_DNA"/>
</dbReference>
<dbReference type="Proteomes" id="UP001165121">
    <property type="component" value="Unassembled WGS sequence"/>
</dbReference>
<dbReference type="AlphaFoldDB" id="A0A9W6Y4J1"/>
<sequence>MGISSGNTGTAPFDNSRSHEHKPHLAGPPGMTKETQMILRAAPDALGAAGPAERDADAPSLNETEEKPSAPASQKHSDDPEATEETPASKKHANDMSEEKKKPATEKPPIGAKTEKSPPASPKLTPAASKKKKTSASKKPTRKTTKTTASPKPAPKKPADKKPATKQPSKKDAPKEDRRTSRLPPKRTDVLLPGPHEEVTSDSSDTDTPNPALVTGDDSPVGDASQAPRAQVSPAGPAASATSATTPPPKRSPSPDLSPRVDYEELEPDMDREAGEVEESGSSPPLTDEQRFLHPGSPMSLKTVAAIARARALEEVLSRRDDPPPATPESQVITSAGVDEGVPPELLRPENRQHLSDRSRQTASQPIGAKRERETPAPRTREQLLALRYWTREEYRAHLRQSRMPGPGAPQCDKGPVVLLSDSRLARQLSETEFEGWLLHLGYPEPEFLNSPFRIDWLAQRRLRFRMAKMIADDTWTGYFLERHKPMPGVILEEVLQKDQKSWQSQPIDPRSVLGPVSADQVRGRSQKRPRGRCSPLQGEPQAPTSFDYSGSHATSPGTGTDRYAPGASIASRHGNRGRPRYQAEAVEPATGVVSDQDAQRHPTGPRPDPESLLAGLEACQRLLDGQRTEMVALRARVQEVGPTWRGSRMSAGTPIVCEIMCRGLPGQICRLDAEVDRLRDRCSQSEGNDGAVRQDLGRHLVWIRSLYDRVGRLETQDARRVAAQAAAPTPSPAPVPSEQFVRVMADAFRQYSATQSTPQAQQPPPGDRA</sequence>
<reference evidence="2" key="1">
    <citation type="submission" date="2023-04" db="EMBL/GenBank/DDBJ databases">
        <title>Phytophthora fragariaefolia NBRC 109709.</title>
        <authorList>
            <person name="Ichikawa N."/>
            <person name="Sato H."/>
            <person name="Tonouchi N."/>
        </authorList>
    </citation>
    <scope>NUCLEOTIDE SEQUENCE</scope>
    <source>
        <strain evidence="2">NBRC 109709</strain>
    </source>
</reference>
<feature type="compositionally biased region" description="Basic and acidic residues" evidence="1">
    <location>
        <begin position="369"/>
        <end position="379"/>
    </location>
</feature>
<name>A0A9W6Y4J1_9STRA</name>
<evidence type="ECO:0000256" key="1">
    <source>
        <dbReference type="SAM" id="MobiDB-lite"/>
    </source>
</evidence>
<feature type="compositionally biased region" description="Polar residues" evidence="1">
    <location>
        <begin position="1"/>
        <end position="15"/>
    </location>
</feature>
<feature type="compositionally biased region" description="Polar residues" evidence="1">
    <location>
        <begin position="543"/>
        <end position="559"/>
    </location>
</feature>
<feature type="compositionally biased region" description="Basic and acidic residues" evidence="1">
    <location>
        <begin position="347"/>
        <end position="360"/>
    </location>
</feature>
<gene>
    <name evidence="2" type="ORF">Pfra01_002129200</name>
</gene>
<feature type="compositionally biased region" description="Basic residues" evidence="1">
    <location>
        <begin position="129"/>
        <end position="145"/>
    </location>
</feature>
<accession>A0A9W6Y4J1</accession>
<feature type="compositionally biased region" description="Basic and acidic residues" evidence="1">
    <location>
        <begin position="92"/>
        <end position="105"/>
    </location>
</feature>
<feature type="compositionally biased region" description="Low complexity" evidence="1">
    <location>
        <begin position="233"/>
        <end position="245"/>
    </location>
</feature>